<proteinExistence type="inferred from homology"/>
<dbReference type="PANTHER" id="PTHR42796">
    <property type="entry name" value="FUMARYLACETOACETATE HYDROLASE DOMAIN-CONTAINING PROTEIN 2A-RELATED"/>
    <property type="match status" value="1"/>
</dbReference>
<comment type="caution">
    <text evidence="4">The sequence shown here is derived from an EMBL/GenBank/DDBJ whole genome shotgun (WGS) entry which is preliminary data.</text>
</comment>
<dbReference type="AlphaFoldDB" id="A0AAW6U2P9"/>
<sequence>MKLVTYRRNGVVSCGIATDRGVVDIPLAWPDRDAPQSVMDILRRGSACLDVLARLPETTEAVPLDTVTLLAPLPEPGKLLALAGNYAEHIKEASQSRGFELGLSDSPRWTTVPRPFLMPANVVCGPGETIPWPVYSRQIDYELELAVVIASKAKCVPADRALDCIAGYMIANDVSARSVTFKEGRGKRPWDEFYDWLGGKWADGFLPTGPYLVTKDEVTDVQNLHMVLKVNGQVRQDANSSQMIYPVADIVSFLSHLMTLEPGDVICTGTPSGVAIATGNFLQAGDVIEGAIDGLGTLTNTLGPRPETFYEPLKR</sequence>
<evidence type="ECO:0000313" key="4">
    <source>
        <dbReference type="EMBL" id="MDI6450199.1"/>
    </source>
</evidence>
<dbReference type="GO" id="GO:0046872">
    <property type="term" value="F:metal ion binding"/>
    <property type="evidence" value="ECO:0007669"/>
    <property type="project" value="UniProtKB-KW"/>
</dbReference>
<dbReference type="InterPro" id="IPR011234">
    <property type="entry name" value="Fumarylacetoacetase-like_C"/>
</dbReference>
<comment type="similarity">
    <text evidence="1">Belongs to the FAH family.</text>
</comment>
<dbReference type="EMBL" id="JASCXX010000017">
    <property type="protein sequence ID" value="MDI6450199.1"/>
    <property type="molecule type" value="Genomic_DNA"/>
</dbReference>
<name>A0AAW6U2P9_9BACT</name>
<dbReference type="Gene3D" id="3.90.850.10">
    <property type="entry name" value="Fumarylacetoacetase-like, C-terminal domain"/>
    <property type="match status" value="1"/>
</dbReference>
<accession>A0AAW6U2P9</accession>
<feature type="domain" description="Fumarylacetoacetase-like C-terminal" evidence="3">
    <location>
        <begin position="81"/>
        <end position="302"/>
    </location>
</feature>
<dbReference type="Proteomes" id="UP001431776">
    <property type="component" value="Unassembled WGS sequence"/>
</dbReference>
<evidence type="ECO:0000256" key="1">
    <source>
        <dbReference type="ARBA" id="ARBA00010211"/>
    </source>
</evidence>
<dbReference type="InterPro" id="IPR036663">
    <property type="entry name" value="Fumarylacetoacetase_C_sf"/>
</dbReference>
<reference evidence="4" key="1">
    <citation type="submission" date="2023-05" db="EMBL/GenBank/DDBJ databases">
        <title>Anaerotaeda fermentans gen. nov., sp. nov., a novel anaerobic planctomycete of the new family within the order Sedimentisphaerales isolated from Taman Peninsula, Russia.</title>
        <authorList>
            <person name="Khomyakova M.A."/>
            <person name="Merkel A.Y."/>
            <person name="Slobodkin A.I."/>
        </authorList>
    </citation>
    <scope>NUCLEOTIDE SEQUENCE</scope>
    <source>
        <strain evidence="4">M17dextr</strain>
    </source>
</reference>
<dbReference type="GO" id="GO:0016787">
    <property type="term" value="F:hydrolase activity"/>
    <property type="evidence" value="ECO:0007669"/>
    <property type="project" value="UniProtKB-KW"/>
</dbReference>
<keyword evidence="4" id="KW-0378">Hydrolase</keyword>
<keyword evidence="5" id="KW-1185">Reference proteome</keyword>
<evidence type="ECO:0000256" key="2">
    <source>
        <dbReference type="ARBA" id="ARBA00022723"/>
    </source>
</evidence>
<protein>
    <submittedName>
        <fullName evidence="4">Fumarylacetoacetate hydrolase family protein</fullName>
    </submittedName>
</protein>
<evidence type="ECO:0000313" key="5">
    <source>
        <dbReference type="Proteomes" id="UP001431776"/>
    </source>
</evidence>
<dbReference type="PANTHER" id="PTHR42796:SF4">
    <property type="entry name" value="FUMARYLACETOACETATE HYDROLASE DOMAIN-CONTAINING PROTEIN 2A"/>
    <property type="match status" value="1"/>
</dbReference>
<dbReference type="InterPro" id="IPR051121">
    <property type="entry name" value="FAH"/>
</dbReference>
<gene>
    <name evidence="4" type="ORF">QJ522_14155</name>
</gene>
<evidence type="ECO:0000259" key="3">
    <source>
        <dbReference type="Pfam" id="PF01557"/>
    </source>
</evidence>
<dbReference type="RefSeq" id="WP_349245607.1">
    <property type="nucleotide sequence ID" value="NZ_JASCXX010000017.1"/>
</dbReference>
<keyword evidence="2" id="KW-0479">Metal-binding</keyword>
<organism evidence="4 5">
    <name type="scientific">Anaerobaca lacustris</name>
    <dbReference type="NCBI Taxonomy" id="3044600"/>
    <lineage>
        <taxon>Bacteria</taxon>
        <taxon>Pseudomonadati</taxon>
        <taxon>Planctomycetota</taxon>
        <taxon>Phycisphaerae</taxon>
        <taxon>Sedimentisphaerales</taxon>
        <taxon>Anaerobacaceae</taxon>
        <taxon>Anaerobaca</taxon>
    </lineage>
</organism>
<dbReference type="SUPFAM" id="SSF56529">
    <property type="entry name" value="FAH"/>
    <property type="match status" value="1"/>
</dbReference>
<dbReference type="Pfam" id="PF01557">
    <property type="entry name" value="FAA_hydrolase"/>
    <property type="match status" value="1"/>
</dbReference>
<dbReference type="GO" id="GO:0044281">
    <property type="term" value="P:small molecule metabolic process"/>
    <property type="evidence" value="ECO:0007669"/>
    <property type="project" value="UniProtKB-ARBA"/>
</dbReference>